<dbReference type="Pfam" id="PF21762">
    <property type="entry name" value="DEDDh_C"/>
    <property type="match status" value="1"/>
</dbReference>
<feature type="compositionally biased region" description="Basic and acidic residues" evidence="3">
    <location>
        <begin position="73"/>
        <end position="88"/>
    </location>
</feature>
<dbReference type="Pfam" id="PF09598">
    <property type="entry name" value="Stm1_N"/>
    <property type="match status" value="1"/>
</dbReference>
<proteinExistence type="predicted"/>
<comment type="subcellular location">
    <subcellularLocation>
        <location evidence="1">Cytoplasm</location>
    </subcellularLocation>
</comment>
<name>A0ABN7V5J0_GIGMA</name>
<evidence type="ECO:0000256" key="2">
    <source>
        <dbReference type="ARBA" id="ARBA00022490"/>
    </source>
</evidence>
<dbReference type="InterPro" id="IPR006861">
    <property type="entry name" value="HABP4_PAIRBP1-bd"/>
</dbReference>
<feature type="region of interest" description="Disordered" evidence="3">
    <location>
        <begin position="333"/>
        <end position="398"/>
    </location>
</feature>
<dbReference type="PANTHER" id="PTHR28083">
    <property type="entry name" value="GOOD FOR FULL DBP5 ACTIVITY PROTEIN 2"/>
    <property type="match status" value="1"/>
</dbReference>
<feature type="compositionally biased region" description="Basic and acidic residues" evidence="3">
    <location>
        <begin position="41"/>
        <end position="60"/>
    </location>
</feature>
<dbReference type="Proteomes" id="UP000789901">
    <property type="component" value="Unassembled WGS sequence"/>
</dbReference>
<evidence type="ECO:0000313" key="6">
    <source>
        <dbReference type="Proteomes" id="UP000789901"/>
    </source>
</evidence>
<dbReference type="InterPro" id="IPR048519">
    <property type="entry name" value="Gfd2/YDR514C-like_C"/>
</dbReference>
<dbReference type="SMART" id="SM01233">
    <property type="entry name" value="HABP4_PAI-RBP1"/>
    <property type="match status" value="1"/>
</dbReference>
<evidence type="ECO:0000259" key="4">
    <source>
        <dbReference type="SMART" id="SM01233"/>
    </source>
</evidence>
<feature type="compositionally biased region" description="Basic and acidic residues" evidence="3">
    <location>
        <begin position="356"/>
        <end position="387"/>
    </location>
</feature>
<keyword evidence="2" id="KW-0963">Cytoplasm</keyword>
<evidence type="ECO:0000313" key="5">
    <source>
        <dbReference type="EMBL" id="CAG8729973.1"/>
    </source>
</evidence>
<dbReference type="InterPro" id="IPR019084">
    <property type="entry name" value="STM1-like_N"/>
</dbReference>
<feature type="compositionally biased region" description="Basic and acidic residues" evidence="3">
    <location>
        <begin position="281"/>
        <end position="298"/>
    </location>
</feature>
<feature type="region of interest" description="Disordered" evidence="3">
    <location>
        <begin position="1"/>
        <end position="256"/>
    </location>
</feature>
<keyword evidence="6" id="KW-1185">Reference proteome</keyword>
<dbReference type="SUPFAM" id="SSF53098">
    <property type="entry name" value="Ribonuclease H-like"/>
    <property type="match status" value="1"/>
</dbReference>
<dbReference type="InterPro" id="IPR012337">
    <property type="entry name" value="RNaseH-like_sf"/>
</dbReference>
<feature type="compositionally biased region" description="Basic and acidic residues" evidence="3">
    <location>
        <begin position="126"/>
        <end position="146"/>
    </location>
</feature>
<evidence type="ECO:0000256" key="1">
    <source>
        <dbReference type="ARBA" id="ARBA00004496"/>
    </source>
</evidence>
<feature type="compositionally biased region" description="Basic and acidic residues" evidence="3">
    <location>
        <begin position="23"/>
        <end position="33"/>
    </location>
</feature>
<accession>A0ABN7V5J0</accession>
<dbReference type="EMBL" id="CAJVQB010009422">
    <property type="protein sequence ID" value="CAG8729973.1"/>
    <property type="molecule type" value="Genomic_DNA"/>
</dbReference>
<reference evidence="5 6" key="1">
    <citation type="submission" date="2021-06" db="EMBL/GenBank/DDBJ databases">
        <authorList>
            <person name="Kallberg Y."/>
            <person name="Tangrot J."/>
            <person name="Rosling A."/>
        </authorList>
    </citation>
    <scope>NUCLEOTIDE SEQUENCE [LARGE SCALE GENOMIC DNA]</scope>
    <source>
        <strain evidence="5 6">120-4 pot B 10/14</strain>
    </source>
</reference>
<dbReference type="Gene3D" id="6.10.140.1040">
    <property type="match status" value="1"/>
</dbReference>
<dbReference type="InterPro" id="IPR040151">
    <property type="entry name" value="Gfd2/YDR514C-like"/>
</dbReference>
<organism evidence="5 6">
    <name type="scientific">Gigaspora margarita</name>
    <dbReference type="NCBI Taxonomy" id="4874"/>
    <lineage>
        <taxon>Eukaryota</taxon>
        <taxon>Fungi</taxon>
        <taxon>Fungi incertae sedis</taxon>
        <taxon>Mucoromycota</taxon>
        <taxon>Glomeromycotina</taxon>
        <taxon>Glomeromycetes</taxon>
        <taxon>Diversisporales</taxon>
        <taxon>Gigasporaceae</taxon>
        <taxon>Gigaspora</taxon>
    </lineage>
</organism>
<feature type="domain" description="Hyaluronan/mRNA-binding protein" evidence="4">
    <location>
        <begin position="126"/>
        <end position="288"/>
    </location>
</feature>
<evidence type="ECO:0000256" key="3">
    <source>
        <dbReference type="SAM" id="MobiDB-lite"/>
    </source>
</evidence>
<sequence>MTSVASRNLFDLLVDNEDVDPIVQEKESSKKEPATTVVVQKKVDRSRASPKEARIRHEYPQRGGFKAAPTNNRNEDTRSGAAPRDRNVGPRLSGRRGEEGDYPNRTARGARSSERGRGGGRGGNRRGREFDRHSGTGKYDSEKKENQAWGNPTSSWDNNETSDNTWSGETKENEAPASSNWNEGEKPNENWGGANGHESKANAGESNWDTPVGEAGVNENENSTSAWEEDKAEPTEWRETKEETIAGGETTAPVAEPEVVKTYEEFLAEKAQKALDLSLPEARKPNEGVDDSQWKDAVPLEKDDEDVLFAGKEQAYRLKSKKSKAKNYLDIETTFDRPTNFPRGRGRGRGGGSRGGRGERRDNRDGRERDRRDNYRERDNYDNENRDNRRRGGRGGNFVNLDDQSAFPSLDRIKAIRTCFAMAEVILVQYHVVSKHWNRAARTDEIAKKIEEFFAPRNFFNKYTTLDFFLGTSNEDERRYLLLSEESVKTIHSGLELFTSASFSSMPSSQFTYTDVVRVSINAPSMFNKITKDIQKYNKGVRTAAKLRGMKNMWEKARNMIQEKKYLFVAVDVESYERDHSCLLEVGWSMYDSKNDLIMDRHFCVTDYKHLRNGQFVPDMKDRFTFGTTVWENQKTIKDEFTKDLESQKGNVVLVGHDIKTDVKYLESMGVDVSSVIERFDTADMNAARVGKPNERINLGRLLDELDIENYSLHNAGNDAHYTLRLFLELCKLPPAPPKEPIASQPVSDDDWI</sequence>
<dbReference type="Gene3D" id="3.30.420.10">
    <property type="entry name" value="Ribonuclease H-like superfamily/Ribonuclease H"/>
    <property type="match status" value="1"/>
</dbReference>
<gene>
    <name evidence="5" type="ORF">GMARGA_LOCUS14307</name>
</gene>
<comment type="caution">
    <text evidence="5">The sequence shown here is derived from an EMBL/GenBank/DDBJ whole genome shotgun (WGS) entry which is preliminary data.</text>
</comment>
<feature type="region of interest" description="Disordered" evidence="3">
    <location>
        <begin position="278"/>
        <end position="298"/>
    </location>
</feature>
<feature type="compositionally biased region" description="Polar residues" evidence="3">
    <location>
        <begin position="148"/>
        <end position="168"/>
    </location>
</feature>
<feature type="compositionally biased region" description="Basic and acidic residues" evidence="3">
    <location>
        <begin position="228"/>
        <end position="244"/>
    </location>
</feature>
<dbReference type="PANTHER" id="PTHR28083:SF1">
    <property type="entry name" value="GOOD FOR FULL DBP5 ACTIVITY PROTEIN 2"/>
    <property type="match status" value="1"/>
</dbReference>
<protein>
    <submittedName>
        <fullName evidence="5">26166_t:CDS:1</fullName>
    </submittedName>
</protein>
<dbReference type="InterPro" id="IPR036397">
    <property type="entry name" value="RNaseH_sf"/>
</dbReference>